<proteinExistence type="predicted"/>
<evidence type="ECO:0000313" key="2">
    <source>
        <dbReference type="EMBL" id="MBP3954477.1"/>
    </source>
</evidence>
<reference evidence="2 3" key="1">
    <citation type="submission" date="2021-04" db="EMBL/GenBank/DDBJ databases">
        <authorList>
            <person name="Ivanova A."/>
        </authorList>
    </citation>
    <scope>NUCLEOTIDE SEQUENCE [LARGE SCALE GENOMIC DNA]</scope>
    <source>
        <strain evidence="2 3">G18</strain>
    </source>
</reference>
<keyword evidence="3" id="KW-1185">Reference proteome</keyword>
<protein>
    <submittedName>
        <fullName evidence="2">Uncharacterized protein</fullName>
    </submittedName>
</protein>
<feature type="region of interest" description="Disordered" evidence="1">
    <location>
        <begin position="1"/>
        <end position="31"/>
    </location>
</feature>
<comment type="caution">
    <text evidence="2">The sequence shown here is derived from an EMBL/GenBank/DDBJ whole genome shotgun (WGS) entry which is preliminary data.</text>
</comment>
<organism evidence="2 3">
    <name type="scientific">Gemmata palustris</name>
    <dbReference type="NCBI Taxonomy" id="2822762"/>
    <lineage>
        <taxon>Bacteria</taxon>
        <taxon>Pseudomonadati</taxon>
        <taxon>Planctomycetota</taxon>
        <taxon>Planctomycetia</taxon>
        <taxon>Gemmatales</taxon>
        <taxon>Gemmataceae</taxon>
        <taxon>Gemmata</taxon>
    </lineage>
</organism>
<name>A0ABS5BLX7_9BACT</name>
<dbReference type="EMBL" id="JAGKQQ010000001">
    <property type="protein sequence ID" value="MBP3954477.1"/>
    <property type="molecule type" value="Genomic_DNA"/>
</dbReference>
<dbReference type="Proteomes" id="UP000676565">
    <property type="component" value="Unassembled WGS sequence"/>
</dbReference>
<accession>A0ABS5BLX7</accession>
<evidence type="ECO:0000256" key="1">
    <source>
        <dbReference type="SAM" id="MobiDB-lite"/>
    </source>
</evidence>
<sequence length="72" mass="8212">MGDLGRARAVLRRSAHAPEANRRRARRQVQTAKVGLGERGPVWWADGAPDYNRHMAVNTPYREWYQGLKLAV</sequence>
<evidence type="ECO:0000313" key="3">
    <source>
        <dbReference type="Proteomes" id="UP000676565"/>
    </source>
</evidence>
<gene>
    <name evidence="2" type="ORF">J8F10_04160</name>
</gene>